<feature type="region of interest" description="Disordered" evidence="8">
    <location>
        <begin position="402"/>
        <end position="448"/>
    </location>
</feature>
<feature type="compositionally biased region" description="Polar residues" evidence="8">
    <location>
        <begin position="206"/>
        <end position="215"/>
    </location>
</feature>
<gene>
    <name evidence="10" type="ORF">ACEWY4_001022</name>
</gene>
<dbReference type="EMBL" id="JBHFQA010000001">
    <property type="protein sequence ID" value="KAL2104154.1"/>
    <property type="molecule type" value="Genomic_DNA"/>
</dbReference>
<evidence type="ECO:0000256" key="3">
    <source>
        <dbReference type="ARBA" id="ARBA00022729"/>
    </source>
</evidence>
<feature type="compositionally biased region" description="Pro residues" evidence="8">
    <location>
        <begin position="83"/>
        <end position="107"/>
    </location>
</feature>
<feature type="region of interest" description="Disordered" evidence="8">
    <location>
        <begin position="80"/>
        <end position="215"/>
    </location>
</feature>
<reference evidence="10 11" key="1">
    <citation type="submission" date="2024-09" db="EMBL/GenBank/DDBJ databases">
        <title>A chromosome-level genome assembly of Gray's grenadier anchovy, Coilia grayii.</title>
        <authorList>
            <person name="Fu Z."/>
        </authorList>
    </citation>
    <scope>NUCLEOTIDE SEQUENCE [LARGE SCALE GENOMIC DNA]</scope>
    <source>
        <strain evidence="10">G4</strain>
        <tissue evidence="10">Muscle</tissue>
    </source>
</reference>
<keyword evidence="11" id="KW-1185">Reference proteome</keyword>
<evidence type="ECO:0000256" key="1">
    <source>
        <dbReference type="ARBA" id="ARBA00004479"/>
    </source>
</evidence>
<comment type="subcellular location">
    <subcellularLocation>
        <location evidence="1">Membrane</location>
        <topology evidence="1">Single-pass type I membrane protein</topology>
    </subcellularLocation>
</comment>
<evidence type="ECO:0000256" key="9">
    <source>
        <dbReference type="SAM" id="Phobius"/>
    </source>
</evidence>
<feature type="compositionally biased region" description="Polar residues" evidence="8">
    <location>
        <begin position="167"/>
        <end position="176"/>
    </location>
</feature>
<dbReference type="AlphaFoldDB" id="A0ABD1KYB8"/>
<dbReference type="InterPro" id="IPR008083">
    <property type="entry name" value="CD34"/>
</dbReference>
<sequence>MVWSGVVWCDGVEWSDGVEWCGVMVWSGFAVQPCLVLIHRAQSDNRAQSDSRPHPGRNWADSGLPVIGGVIRTDRRCRIPTVLAPPPPANDYNPPPTPPTLPHPHPPISQGCQNTVAPHGGLCQDDDAAAPSDPPRGDDVATTAPDEDPQTPIEISAPTDLPAPADPNNTDGTSATAAPDATDNGPADTNATDAPDATSAPGGDEQATQGAPVTSSDLQIIMSSELEAILSGDNPVTQAPAIVATEDPEPISVKCVSQDEVKDTPVVKIELASPTDCETIKAVVEEEICKGREVCKIFIAQEGEMVTLSGKTVEENEGEVLQSLTEGQLKEKLGVLEATAVAKKSSNVLVAILVTGLLLAAALIAGYIWLNRRRGNGKGMRLAEDSYPVDEENQGNTLVSVAPLNPPEPQEKPSINGGEAPADGVKTQAPAATNGHSTAKTPVADTEL</sequence>
<keyword evidence="6 9" id="KW-0472">Membrane</keyword>
<dbReference type="PANTHER" id="PTHR16677:SF1">
    <property type="entry name" value="HEMATOPOIETIC PROGENITOR CELL ANTIGEN CD34"/>
    <property type="match status" value="1"/>
</dbReference>
<evidence type="ECO:0000256" key="5">
    <source>
        <dbReference type="ARBA" id="ARBA00022989"/>
    </source>
</evidence>
<keyword evidence="5 9" id="KW-1133">Transmembrane helix</keyword>
<evidence type="ECO:0000256" key="8">
    <source>
        <dbReference type="SAM" id="MobiDB-lite"/>
    </source>
</evidence>
<keyword evidence="2 9" id="KW-0812">Transmembrane</keyword>
<evidence type="ECO:0000256" key="6">
    <source>
        <dbReference type="ARBA" id="ARBA00023136"/>
    </source>
</evidence>
<dbReference type="InterPro" id="IPR013836">
    <property type="entry name" value="CD34/Podocalyxin"/>
</dbReference>
<evidence type="ECO:0008006" key="12">
    <source>
        <dbReference type="Google" id="ProtNLM"/>
    </source>
</evidence>
<comment type="caution">
    <text evidence="10">The sequence shown here is derived from an EMBL/GenBank/DDBJ whole genome shotgun (WGS) entry which is preliminary data.</text>
</comment>
<feature type="transmembrane region" description="Helical" evidence="9">
    <location>
        <begin position="348"/>
        <end position="370"/>
    </location>
</feature>
<organism evidence="10 11">
    <name type="scientific">Coilia grayii</name>
    <name type="common">Gray's grenadier anchovy</name>
    <dbReference type="NCBI Taxonomy" id="363190"/>
    <lineage>
        <taxon>Eukaryota</taxon>
        <taxon>Metazoa</taxon>
        <taxon>Chordata</taxon>
        <taxon>Craniata</taxon>
        <taxon>Vertebrata</taxon>
        <taxon>Euteleostomi</taxon>
        <taxon>Actinopterygii</taxon>
        <taxon>Neopterygii</taxon>
        <taxon>Teleostei</taxon>
        <taxon>Clupei</taxon>
        <taxon>Clupeiformes</taxon>
        <taxon>Clupeoidei</taxon>
        <taxon>Engraulidae</taxon>
        <taxon>Coilinae</taxon>
        <taxon>Coilia</taxon>
    </lineage>
</organism>
<feature type="region of interest" description="Disordered" evidence="8">
    <location>
        <begin position="46"/>
        <end position="65"/>
    </location>
</feature>
<evidence type="ECO:0000256" key="4">
    <source>
        <dbReference type="ARBA" id="ARBA00022889"/>
    </source>
</evidence>
<evidence type="ECO:0000313" key="11">
    <source>
        <dbReference type="Proteomes" id="UP001591681"/>
    </source>
</evidence>
<dbReference type="GO" id="GO:0005886">
    <property type="term" value="C:plasma membrane"/>
    <property type="evidence" value="ECO:0007669"/>
    <property type="project" value="UniProtKB-ARBA"/>
</dbReference>
<keyword evidence="4" id="KW-0130">Cell adhesion</keyword>
<feature type="compositionally biased region" description="Low complexity" evidence="8">
    <location>
        <begin position="186"/>
        <end position="201"/>
    </location>
</feature>
<keyword evidence="3" id="KW-0732">Signal</keyword>
<dbReference type="Proteomes" id="UP001591681">
    <property type="component" value="Unassembled WGS sequence"/>
</dbReference>
<proteinExistence type="predicted"/>
<name>A0ABD1KYB8_9TELE</name>
<evidence type="ECO:0000313" key="10">
    <source>
        <dbReference type="EMBL" id="KAL2104154.1"/>
    </source>
</evidence>
<evidence type="ECO:0000256" key="7">
    <source>
        <dbReference type="ARBA" id="ARBA00023180"/>
    </source>
</evidence>
<evidence type="ECO:0000256" key="2">
    <source>
        <dbReference type="ARBA" id="ARBA00022692"/>
    </source>
</evidence>
<protein>
    <recommendedName>
        <fullName evidence="12">Hematopoietic progenitor cell antigen CD34</fullName>
    </recommendedName>
</protein>
<dbReference type="PANTHER" id="PTHR16677">
    <property type="entry name" value="HEMATOPOIETIC PROGENITOR CELL ANTIGEN CD34"/>
    <property type="match status" value="1"/>
</dbReference>
<dbReference type="GO" id="GO:0007155">
    <property type="term" value="P:cell adhesion"/>
    <property type="evidence" value="ECO:0007669"/>
    <property type="project" value="UniProtKB-KW"/>
</dbReference>
<feature type="compositionally biased region" description="Polar residues" evidence="8">
    <location>
        <begin position="430"/>
        <end position="440"/>
    </location>
</feature>
<dbReference type="Pfam" id="PF06365">
    <property type="entry name" value="CD34_antigen"/>
    <property type="match status" value="1"/>
</dbReference>
<keyword evidence="7" id="KW-0325">Glycoprotein</keyword>
<accession>A0ABD1KYB8</accession>